<accession>A0ABD2BUV1</accession>
<sequence>MGASPTTPSLLILDQHLFRHVDRKLGLRILGKRKRIKRIFSQPLTPSIFETLKSRNERGTAKRTKARLVPMKVNAFADVCVASVLHRILPLLRTNVTKL</sequence>
<reference evidence="1 2" key="1">
    <citation type="journal article" date="2024" name="Ann. Entomol. Soc. Am.">
        <title>Genomic analyses of the southern and eastern yellowjacket wasps (Hymenoptera: Vespidae) reveal evolutionary signatures of social life.</title>
        <authorList>
            <person name="Catto M.A."/>
            <person name="Caine P.B."/>
            <person name="Orr S.E."/>
            <person name="Hunt B.G."/>
            <person name="Goodisman M.A.D."/>
        </authorList>
    </citation>
    <scope>NUCLEOTIDE SEQUENCE [LARGE SCALE GENOMIC DNA]</scope>
    <source>
        <strain evidence="1">232</strain>
        <tissue evidence="1">Head and thorax</tissue>
    </source>
</reference>
<keyword evidence="2" id="KW-1185">Reference proteome</keyword>
<protein>
    <submittedName>
        <fullName evidence="1">Uncharacterized protein</fullName>
    </submittedName>
</protein>
<dbReference type="EMBL" id="JAYRBN010000066">
    <property type="protein sequence ID" value="KAL2736550.1"/>
    <property type="molecule type" value="Genomic_DNA"/>
</dbReference>
<comment type="caution">
    <text evidence="1">The sequence shown here is derived from an EMBL/GenBank/DDBJ whole genome shotgun (WGS) entry which is preliminary data.</text>
</comment>
<name>A0ABD2BUV1_VESMC</name>
<evidence type="ECO:0000313" key="1">
    <source>
        <dbReference type="EMBL" id="KAL2736550.1"/>
    </source>
</evidence>
<gene>
    <name evidence="1" type="ORF">V1477_013059</name>
</gene>
<organism evidence="1 2">
    <name type="scientific">Vespula maculifrons</name>
    <name type="common">Eastern yellow jacket</name>
    <name type="synonym">Wasp</name>
    <dbReference type="NCBI Taxonomy" id="7453"/>
    <lineage>
        <taxon>Eukaryota</taxon>
        <taxon>Metazoa</taxon>
        <taxon>Ecdysozoa</taxon>
        <taxon>Arthropoda</taxon>
        <taxon>Hexapoda</taxon>
        <taxon>Insecta</taxon>
        <taxon>Pterygota</taxon>
        <taxon>Neoptera</taxon>
        <taxon>Endopterygota</taxon>
        <taxon>Hymenoptera</taxon>
        <taxon>Apocrita</taxon>
        <taxon>Aculeata</taxon>
        <taxon>Vespoidea</taxon>
        <taxon>Vespidae</taxon>
        <taxon>Vespinae</taxon>
        <taxon>Vespula</taxon>
    </lineage>
</organism>
<dbReference type="AlphaFoldDB" id="A0ABD2BUV1"/>
<evidence type="ECO:0000313" key="2">
    <source>
        <dbReference type="Proteomes" id="UP001607303"/>
    </source>
</evidence>
<dbReference type="Proteomes" id="UP001607303">
    <property type="component" value="Unassembled WGS sequence"/>
</dbReference>
<proteinExistence type="predicted"/>